<proteinExistence type="predicted"/>
<gene>
    <name evidence="2" type="ORF">AVEN_101494_1</name>
</gene>
<reference evidence="2 3" key="1">
    <citation type="journal article" date="2019" name="Sci. Rep.">
        <title>Orb-weaving spider Araneus ventricosus genome elucidates the spidroin gene catalogue.</title>
        <authorList>
            <person name="Kono N."/>
            <person name="Nakamura H."/>
            <person name="Ohtoshi R."/>
            <person name="Moran D.A.P."/>
            <person name="Shinohara A."/>
            <person name="Yoshida Y."/>
            <person name="Fujiwara M."/>
            <person name="Mori M."/>
            <person name="Tomita M."/>
            <person name="Arakawa K."/>
        </authorList>
    </citation>
    <scope>NUCLEOTIDE SEQUENCE [LARGE SCALE GENOMIC DNA]</scope>
</reference>
<sequence length="133" mass="15494">MGNDDAWLRLPIPSRLIIWGWLEVVSDSLIKAFIEVGEIGKYFFADENVLNKLFIKAADCYSMNCVVVAWWLSVGFRIGKWWIRDPIPPKRTKVVDSRPNSTKEDKSGAFETQFHQRGQNWWIRDDSESCKRA</sequence>
<name>A0A4Y2F9G0_ARAVE</name>
<dbReference type="AlphaFoldDB" id="A0A4Y2F9G0"/>
<organism evidence="2 3">
    <name type="scientific">Araneus ventricosus</name>
    <name type="common">Orbweaver spider</name>
    <name type="synonym">Epeira ventricosa</name>
    <dbReference type="NCBI Taxonomy" id="182803"/>
    <lineage>
        <taxon>Eukaryota</taxon>
        <taxon>Metazoa</taxon>
        <taxon>Ecdysozoa</taxon>
        <taxon>Arthropoda</taxon>
        <taxon>Chelicerata</taxon>
        <taxon>Arachnida</taxon>
        <taxon>Araneae</taxon>
        <taxon>Araneomorphae</taxon>
        <taxon>Entelegynae</taxon>
        <taxon>Araneoidea</taxon>
        <taxon>Araneidae</taxon>
        <taxon>Araneus</taxon>
    </lineage>
</organism>
<evidence type="ECO:0000313" key="3">
    <source>
        <dbReference type="Proteomes" id="UP000499080"/>
    </source>
</evidence>
<comment type="caution">
    <text evidence="2">The sequence shown here is derived from an EMBL/GenBank/DDBJ whole genome shotgun (WGS) entry which is preliminary data.</text>
</comment>
<feature type="region of interest" description="Disordered" evidence="1">
    <location>
        <begin position="89"/>
        <end position="113"/>
    </location>
</feature>
<feature type="compositionally biased region" description="Basic and acidic residues" evidence="1">
    <location>
        <begin position="93"/>
        <end position="108"/>
    </location>
</feature>
<dbReference type="EMBL" id="BGPR01000861">
    <property type="protein sequence ID" value="GBM38180.1"/>
    <property type="molecule type" value="Genomic_DNA"/>
</dbReference>
<dbReference type="Proteomes" id="UP000499080">
    <property type="component" value="Unassembled WGS sequence"/>
</dbReference>
<protein>
    <submittedName>
        <fullName evidence="2">Uncharacterized protein</fullName>
    </submittedName>
</protein>
<keyword evidence="3" id="KW-1185">Reference proteome</keyword>
<evidence type="ECO:0000256" key="1">
    <source>
        <dbReference type="SAM" id="MobiDB-lite"/>
    </source>
</evidence>
<evidence type="ECO:0000313" key="2">
    <source>
        <dbReference type="EMBL" id="GBM38180.1"/>
    </source>
</evidence>
<accession>A0A4Y2F9G0</accession>